<dbReference type="Proteomes" id="UP000594638">
    <property type="component" value="Unassembled WGS sequence"/>
</dbReference>
<comment type="subcellular location">
    <subcellularLocation>
        <location evidence="1">Endoplasmic reticulum</location>
    </subcellularLocation>
</comment>
<comment type="caution">
    <text evidence="6">The sequence shown here is derived from an EMBL/GenBank/DDBJ whole genome shotgun (WGS) entry which is preliminary data.</text>
</comment>
<dbReference type="PANTHER" id="PTHR11073">
    <property type="entry name" value="CALRETICULIN AND CALNEXIN"/>
    <property type="match status" value="1"/>
</dbReference>
<dbReference type="GO" id="GO:0051082">
    <property type="term" value="F:unfolded protein binding"/>
    <property type="evidence" value="ECO:0007669"/>
    <property type="project" value="InterPro"/>
</dbReference>
<evidence type="ECO:0000313" key="6">
    <source>
        <dbReference type="EMBL" id="CAA3000790.1"/>
    </source>
</evidence>
<dbReference type="PANTHER" id="PTHR11073:SF1">
    <property type="entry name" value="CALNEXIN 14D-RELATED"/>
    <property type="match status" value="1"/>
</dbReference>
<feature type="region of interest" description="Disordered" evidence="5">
    <location>
        <begin position="88"/>
        <end position="116"/>
    </location>
</feature>
<evidence type="ECO:0000256" key="3">
    <source>
        <dbReference type="ARBA" id="ARBA00022824"/>
    </source>
</evidence>
<keyword evidence="3 4" id="KW-0256">Endoplasmic reticulum</keyword>
<dbReference type="Pfam" id="PF00262">
    <property type="entry name" value="Calreticulin"/>
    <property type="match status" value="1"/>
</dbReference>
<dbReference type="Gramene" id="OE9A006772T1">
    <property type="protein sequence ID" value="OE9A006772C1"/>
    <property type="gene ID" value="OE9A006772"/>
</dbReference>
<feature type="compositionally biased region" description="Basic and acidic residues" evidence="5">
    <location>
        <begin position="105"/>
        <end position="116"/>
    </location>
</feature>
<dbReference type="GO" id="GO:0005789">
    <property type="term" value="C:endoplasmic reticulum membrane"/>
    <property type="evidence" value="ECO:0007669"/>
    <property type="project" value="TreeGrafter"/>
</dbReference>
<dbReference type="Gene3D" id="2.60.120.200">
    <property type="match status" value="1"/>
</dbReference>
<sequence>MMIIYGLLVSDKDRKYAIVEELDELIDLKVHFIFKQKNPNSGEYIKHLLKYLPSVPSDKLTHVYTTILKPDNELRILVDGEEKKKANFLSDDGFEPPLVPAKTIPDPDDKQPEDWD</sequence>
<protein>
    <submittedName>
        <fullName evidence="6">Calnexin homolog</fullName>
    </submittedName>
</protein>
<evidence type="ECO:0000256" key="5">
    <source>
        <dbReference type="SAM" id="MobiDB-lite"/>
    </source>
</evidence>
<keyword evidence="7" id="KW-1185">Reference proteome</keyword>
<dbReference type="EMBL" id="CACTIH010005711">
    <property type="protein sequence ID" value="CAA3000790.1"/>
    <property type="molecule type" value="Genomic_DNA"/>
</dbReference>
<gene>
    <name evidence="6" type="ORF">OLEA9_A006772</name>
</gene>
<keyword evidence="4" id="KW-0143">Chaperone</keyword>
<reference evidence="6 7" key="1">
    <citation type="submission" date="2019-12" db="EMBL/GenBank/DDBJ databases">
        <authorList>
            <person name="Alioto T."/>
            <person name="Alioto T."/>
            <person name="Gomez Garrido J."/>
        </authorList>
    </citation>
    <scope>NUCLEOTIDE SEQUENCE [LARGE SCALE GENOMIC DNA]</scope>
</reference>
<dbReference type="AlphaFoldDB" id="A0A8S0T9W1"/>
<accession>A0A8S0T9W1</accession>
<dbReference type="OrthoDB" id="1938156at2759"/>
<comment type="similarity">
    <text evidence="2 4">Belongs to the calreticulin family.</text>
</comment>
<evidence type="ECO:0000256" key="2">
    <source>
        <dbReference type="ARBA" id="ARBA00010983"/>
    </source>
</evidence>
<dbReference type="GO" id="GO:0006457">
    <property type="term" value="P:protein folding"/>
    <property type="evidence" value="ECO:0007669"/>
    <property type="project" value="InterPro"/>
</dbReference>
<proteinExistence type="inferred from homology"/>
<evidence type="ECO:0000256" key="1">
    <source>
        <dbReference type="ARBA" id="ARBA00004240"/>
    </source>
</evidence>
<dbReference type="InterPro" id="IPR001580">
    <property type="entry name" value="Calret/calnex"/>
</dbReference>
<name>A0A8S0T9W1_OLEEU</name>
<dbReference type="GO" id="GO:0036503">
    <property type="term" value="P:ERAD pathway"/>
    <property type="evidence" value="ECO:0007669"/>
    <property type="project" value="TreeGrafter"/>
</dbReference>
<evidence type="ECO:0000256" key="4">
    <source>
        <dbReference type="RuleBase" id="RU362126"/>
    </source>
</evidence>
<organism evidence="6 7">
    <name type="scientific">Olea europaea subsp. europaea</name>
    <dbReference type="NCBI Taxonomy" id="158383"/>
    <lineage>
        <taxon>Eukaryota</taxon>
        <taxon>Viridiplantae</taxon>
        <taxon>Streptophyta</taxon>
        <taxon>Embryophyta</taxon>
        <taxon>Tracheophyta</taxon>
        <taxon>Spermatophyta</taxon>
        <taxon>Magnoliopsida</taxon>
        <taxon>eudicotyledons</taxon>
        <taxon>Gunneridae</taxon>
        <taxon>Pentapetalae</taxon>
        <taxon>asterids</taxon>
        <taxon>lamiids</taxon>
        <taxon>Lamiales</taxon>
        <taxon>Oleaceae</taxon>
        <taxon>Oleeae</taxon>
        <taxon>Olea</taxon>
    </lineage>
</organism>
<dbReference type="InterPro" id="IPR013320">
    <property type="entry name" value="ConA-like_dom_sf"/>
</dbReference>
<evidence type="ECO:0000313" key="7">
    <source>
        <dbReference type="Proteomes" id="UP000594638"/>
    </source>
</evidence>
<dbReference type="GO" id="GO:0005509">
    <property type="term" value="F:calcium ion binding"/>
    <property type="evidence" value="ECO:0007669"/>
    <property type="project" value="InterPro"/>
</dbReference>
<dbReference type="SUPFAM" id="SSF49899">
    <property type="entry name" value="Concanavalin A-like lectins/glucanases"/>
    <property type="match status" value="1"/>
</dbReference>